<dbReference type="Pfam" id="PF00702">
    <property type="entry name" value="Hydrolase"/>
    <property type="match status" value="1"/>
</dbReference>
<dbReference type="InterPro" id="IPR008250">
    <property type="entry name" value="ATPase_P-typ_transduc_dom_A_sf"/>
</dbReference>
<dbReference type="InterPro" id="IPR059000">
    <property type="entry name" value="ATPase_P-type_domA"/>
</dbReference>
<name>A0AAN6PRV8_9PEZI</name>
<sequence>MKGHDGDGADGRTAGNSGVHEMSQIPLDKIPTATTLPARGPATPRRTALTAAAHQWYRRIVVELILRRTSLPPSKDGRRIPLRPDREEPLVDERRGYPYLSNSIRTSRYNLYDFLPKQLFFQFTRLANFYFLCVGIPQTIPGISTTGNFTTVLPLLFFVLLTIAKEGYDDWRRHRLDKVENAQLTTVLKRAGGSGPSRGWKARFGAALTEELGVIEQCGTGHASHLGLQWRTIKWEDLQVGDVIKLARDDDVPADIVLLHAESEEGLAYVETMALDGETNLKSKQVSAILKGCDSVEGICSCGAEFVAEDPNPDLYRFDGRITVNGETLPLTLNEVVYRGCTIRNTASVIGMVLNTGEETKIRRNANRHPSAKKPALERAANMIVIALVVYLVALVAGLSGGYALWQRTYERTAWYLSDVPVPYSHIIMGYAIQFNNVIPLALYVSLEIVKICQMLLLNSDIEMYDEKSDTPARCNTNTILENLGQVGYLFSDKTGTLTENVMKFRKISVAGTVWLHEMDLGEGGGTAGIGESQDGGPGVLGSTPEHGDASSSGAGLSRLLSPPTNNDTTGRRSSSQWRSTGRPDHVQPDLTTSDLLEYIRLRPNSPFSRRAVQYILAMALCHTCLPEAKDGKVDFQAASPDELALVRAAQDLGFLVVQRTTQAVTLRIAAGDGFTQRIYQILDVVEFSSKRKRMSIIVRCPDGRIWLLTKGADSAILPRLRMADLATQKAKELRESLDFEHQLLRKSEAREPRNSFGGRPSLTIRRSLALARQGSVAATNSTRPNANRSKSFEVGRLDPLAHIRSRPLLSPRTASFDVRRTDSNTSAADFPAMPSKFAFLDDPSLSDDAAIFTRCFRQIDDFATEGLRTLLFAHRFLAEQEYSNWKKLYRDAETSLVDRQDRIEAVGEMIEQSLDLIGASGIEDQLQPDVAETIDRLRRANIKIWMLTGDKRETAINIAHSARICRPGSDIFVVDVAKGNLGGQILTIMEDLQIQAETNASHLPGHTVIVIDGHTLAALEEPTSTTAKTAFYRLILTIDSVICCRASPAQKALLVRAVRSAASDTPSNQQHTLLHRLLHNFAGPTGPLTLAIGDGANDLAMLSAAHVGVGISGGREGLQAARVADYAVAQFRFLARLLLVHGRWNYARTARFVLATFWKEMLFYLPTALYQGYVGYTGTSLYEMWSLTALNTLFTSLCVIVPGVWEQELAAGTLLAVPELYVFGQRSLGLDWGKYFWWMVAAAVEGVLVWWLCWVVYGGLGPVGDGGLFALGDLVFSVNVVWINLKLLILDTHYKTDIVIGSFVVTFGGWWVWQVFLAGVYAPGVWPYAVKNGFFSSFGPDPAWWVALFGALGVLTCIELAYKAVKRNLIVAGLWKLGWKWLRWSTWKTAFWSSSGACAGAVWTEEGTKGSMEEWDVELWQVMEQDPAVKETLRKMSRFGHVDCEQEEDGVSKDGDSRV</sequence>
<feature type="binding site" evidence="13">
    <location>
        <position position="495"/>
    </location>
    <ligand>
        <name>Mg(2+)</name>
        <dbReference type="ChEBI" id="CHEBI:18420"/>
    </ligand>
</feature>
<dbReference type="Pfam" id="PF16212">
    <property type="entry name" value="PhoLip_ATPase_C"/>
    <property type="match status" value="1"/>
</dbReference>
<feature type="transmembrane region" description="Helical" evidence="14">
    <location>
        <begin position="426"/>
        <end position="447"/>
    </location>
</feature>
<comment type="caution">
    <text evidence="19">The sequence shown here is derived from an EMBL/GenBank/DDBJ whole genome shotgun (WGS) entry which is preliminary data.</text>
</comment>
<evidence type="ECO:0000313" key="19">
    <source>
        <dbReference type="EMBL" id="KAK4044159.1"/>
    </source>
</evidence>
<keyword evidence="9 14" id="KW-1133">Transmembrane helix</keyword>
<evidence type="ECO:0000256" key="11">
    <source>
        <dbReference type="PIRSR" id="PIRSR606539-1"/>
    </source>
</evidence>
<feature type="binding site" evidence="12">
    <location>
        <position position="493"/>
    </location>
    <ligand>
        <name>ATP</name>
        <dbReference type="ChEBI" id="CHEBI:30616"/>
    </ligand>
</feature>
<reference evidence="20" key="1">
    <citation type="journal article" date="2023" name="Mol. Phylogenet. Evol.">
        <title>Genome-scale phylogeny and comparative genomics of the fungal order Sordariales.</title>
        <authorList>
            <person name="Hensen N."/>
            <person name="Bonometti L."/>
            <person name="Westerberg I."/>
            <person name="Brannstrom I.O."/>
            <person name="Guillou S."/>
            <person name="Cros-Aarteil S."/>
            <person name="Calhoun S."/>
            <person name="Haridas S."/>
            <person name="Kuo A."/>
            <person name="Mondo S."/>
            <person name="Pangilinan J."/>
            <person name="Riley R."/>
            <person name="LaButti K."/>
            <person name="Andreopoulos B."/>
            <person name="Lipzen A."/>
            <person name="Chen C."/>
            <person name="Yan M."/>
            <person name="Daum C."/>
            <person name="Ng V."/>
            <person name="Clum A."/>
            <person name="Steindorff A."/>
            <person name="Ohm R.A."/>
            <person name="Martin F."/>
            <person name="Silar P."/>
            <person name="Natvig D.O."/>
            <person name="Lalanne C."/>
            <person name="Gautier V."/>
            <person name="Ament-Velasquez S.L."/>
            <person name="Kruys A."/>
            <person name="Hutchinson M.I."/>
            <person name="Powell A.J."/>
            <person name="Barry K."/>
            <person name="Miller A.N."/>
            <person name="Grigoriev I.V."/>
            <person name="Debuchy R."/>
            <person name="Gladieux P."/>
            <person name="Hiltunen Thoren M."/>
            <person name="Johannesson H."/>
        </authorList>
    </citation>
    <scope>NUCLEOTIDE SEQUENCE [LARGE SCALE GENOMIC DNA]</scope>
    <source>
        <strain evidence="20">CBS 284.82</strain>
    </source>
</reference>
<keyword evidence="7 13" id="KW-0460">Magnesium</keyword>
<dbReference type="GO" id="GO:0005802">
    <property type="term" value="C:trans-Golgi network"/>
    <property type="evidence" value="ECO:0007669"/>
    <property type="project" value="TreeGrafter"/>
</dbReference>
<feature type="compositionally biased region" description="Low complexity" evidence="15">
    <location>
        <begin position="550"/>
        <end position="562"/>
    </location>
</feature>
<organism evidence="19 20">
    <name type="scientific">Parachaetomium inaequale</name>
    <dbReference type="NCBI Taxonomy" id="2588326"/>
    <lineage>
        <taxon>Eukaryota</taxon>
        <taxon>Fungi</taxon>
        <taxon>Dikarya</taxon>
        <taxon>Ascomycota</taxon>
        <taxon>Pezizomycotina</taxon>
        <taxon>Sordariomycetes</taxon>
        <taxon>Sordariomycetidae</taxon>
        <taxon>Sordariales</taxon>
        <taxon>Chaetomiaceae</taxon>
        <taxon>Parachaetomium</taxon>
    </lineage>
</organism>
<dbReference type="InterPro" id="IPR006539">
    <property type="entry name" value="P-type_ATPase_IV"/>
</dbReference>
<dbReference type="GO" id="GO:0005886">
    <property type="term" value="C:plasma membrane"/>
    <property type="evidence" value="ECO:0007669"/>
    <property type="project" value="TreeGrafter"/>
</dbReference>
<dbReference type="InterPro" id="IPR032631">
    <property type="entry name" value="P-type_ATPase_N"/>
</dbReference>
<feature type="transmembrane region" description="Helical" evidence="14">
    <location>
        <begin position="1343"/>
        <end position="1363"/>
    </location>
</feature>
<evidence type="ECO:0000313" key="20">
    <source>
        <dbReference type="Proteomes" id="UP001303115"/>
    </source>
</evidence>
<evidence type="ECO:0000256" key="3">
    <source>
        <dbReference type="ARBA" id="ARBA00022692"/>
    </source>
</evidence>
<accession>A0AAN6PRV8</accession>
<feature type="binding site" evidence="12">
    <location>
        <position position="1099"/>
    </location>
    <ligand>
        <name>ATP</name>
        <dbReference type="ChEBI" id="CHEBI:30616"/>
    </ligand>
</feature>
<evidence type="ECO:0000256" key="9">
    <source>
        <dbReference type="ARBA" id="ARBA00022989"/>
    </source>
</evidence>
<evidence type="ECO:0000256" key="6">
    <source>
        <dbReference type="ARBA" id="ARBA00022840"/>
    </source>
</evidence>
<evidence type="ECO:0000256" key="8">
    <source>
        <dbReference type="ARBA" id="ARBA00022967"/>
    </source>
</evidence>
<proteinExistence type="inferred from homology"/>
<dbReference type="EMBL" id="MU854321">
    <property type="protein sequence ID" value="KAK4044159.1"/>
    <property type="molecule type" value="Genomic_DNA"/>
</dbReference>
<dbReference type="SUPFAM" id="SSF81660">
    <property type="entry name" value="Metal cation-transporting ATPase, ATP-binding domain N"/>
    <property type="match status" value="1"/>
</dbReference>
<feature type="compositionally biased region" description="Gly residues" evidence="15">
    <location>
        <begin position="526"/>
        <end position="540"/>
    </location>
</feature>
<keyword evidence="3 14" id="KW-0812">Transmembrane</keyword>
<keyword evidence="8 14" id="KW-1278">Translocase</keyword>
<comment type="similarity">
    <text evidence="14">Belongs to the cation transport ATPase (P-type) (TC 3.A.3) family. Type IV subfamily.</text>
</comment>
<dbReference type="PANTHER" id="PTHR24092:SF174">
    <property type="entry name" value="PHOSPHOLIPID-TRANSPORTING ATPASE DNF3-RELATED"/>
    <property type="match status" value="1"/>
</dbReference>
<feature type="transmembrane region" description="Helical" evidence="14">
    <location>
        <begin position="1270"/>
        <end position="1290"/>
    </location>
</feature>
<feature type="binding site" evidence="13">
    <location>
        <position position="493"/>
    </location>
    <ligand>
        <name>Mg(2+)</name>
        <dbReference type="ChEBI" id="CHEBI:18420"/>
    </ligand>
</feature>
<feature type="binding site" evidence="12">
    <location>
        <position position="494"/>
    </location>
    <ligand>
        <name>ATP</name>
        <dbReference type="ChEBI" id="CHEBI:30616"/>
    </ligand>
</feature>
<dbReference type="EC" id="7.6.2.1" evidence="14"/>
<feature type="binding site" evidence="12">
    <location>
        <position position="1098"/>
    </location>
    <ligand>
        <name>ATP</name>
        <dbReference type="ChEBI" id="CHEBI:30616"/>
    </ligand>
</feature>
<evidence type="ECO:0000256" key="14">
    <source>
        <dbReference type="RuleBase" id="RU362033"/>
    </source>
</evidence>
<feature type="active site" description="4-aspartylphosphate intermediate" evidence="11">
    <location>
        <position position="493"/>
    </location>
</feature>
<evidence type="ECO:0000259" key="18">
    <source>
        <dbReference type="Pfam" id="PF16212"/>
    </source>
</evidence>
<keyword evidence="10 14" id="KW-0472">Membrane</keyword>
<evidence type="ECO:0000256" key="12">
    <source>
        <dbReference type="PIRSR" id="PIRSR606539-2"/>
    </source>
</evidence>
<comment type="cofactor">
    <cofactor evidence="13">
        <name>Mg(2+)</name>
        <dbReference type="ChEBI" id="CHEBI:18420"/>
    </cofactor>
</comment>
<feature type="binding site" evidence="12">
    <location>
        <position position="643"/>
    </location>
    <ligand>
        <name>ATP</name>
        <dbReference type="ChEBI" id="CHEBI:30616"/>
    </ligand>
</feature>
<dbReference type="Proteomes" id="UP001303115">
    <property type="component" value="Unassembled WGS sequence"/>
</dbReference>
<evidence type="ECO:0000256" key="2">
    <source>
        <dbReference type="ARBA" id="ARBA00004308"/>
    </source>
</evidence>
<dbReference type="InterPro" id="IPR023214">
    <property type="entry name" value="HAD_sf"/>
</dbReference>
<dbReference type="InterPro" id="IPR036412">
    <property type="entry name" value="HAD-like_sf"/>
</dbReference>
<keyword evidence="4 13" id="KW-0479">Metal-binding</keyword>
<dbReference type="GO" id="GO:0140326">
    <property type="term" value="F:ATPase-coupled intramembrane lipid transporter activity"/>
    <property type="evidence" value="ECO:0007669"/>
    <property type="project" value="UniProtKB-EC"/>
</dbReference>
<feature type="transmembrane region" description="Helical" evidence="14">
    <location>
        <begin position="1299"/>
        <end position="1323"/>
    </location>
</feature>
<feature type="binding site" evidence="12">
    <location>
        <position position="1052"/>
    </location>
    <ligand>
        <name>ATP</name>
        <dbReference type="ChEBI" id="CHEBI:30616"/>
    </ligand>
</feature>
<dbReference type="PANTHER" id="PTHR24092">
    <property type="entry name" value="PROBABLE PHOSPHOLIPID-TRANSPORTING ATPASE"/>
    <property type="match status" value="1"/>
</dbReference>
<dbReference type="Pfam" id="PF00122">
    <property type="entry name" value="E1-E2_ATPase"/>
    <property type="match status" value="1"/>
</dbReference>
<feature type="binding site" evidence="12">
    <location>
        <position position="869"/>
    </location>
    <ligand>
        <name>ATP</name>
        <dbReference type="ChEBI" id="CHEBI:30616"/>
    </ligand>
</feature>
<dbReference type="Gene3D" id="2.70.150.10">
    <property type="entry name" value="Calcium-transporting ATPase, cytoplasmic transduction domain A"/>
    <property type="match status" value="1"/>
</dbReference>
<dbReference type="GO" id="GO:0005524">
    <property type="term" value="F:ATP binding"/>
    <property type="evidence" value="ECO:0007669"/>
    <property type="project" value="UniProtKB-UniRule"/>
</dbReference>
<evidence type="ECO:0000256" key="13">
    <source>
        <dbReference type="PIRSR" id="PIRSR606539-3"/>
    </source>
</evidence>
<dbReference type="InterPro" id="IPR023299">
    <property type="entry name" value="ATPase_P-typ_cyto_dom_N"/>
</dbReference>
<dbReference type="InterPro" id="IPR023298">
    <property type="entry name" value="ATPase_P-typ_TM_dom_sf"/>
</dbReference>
<feature type="binding site" evidence="13">
    <location>
        <position position="1099"/>
    </location>
    <ligand>
        <name>Mg(2+)</name>
        <dbReference type="ChEBI" id="CHEBI:18420"/>
    </ligand>
</feature>
<gene>
    <name evidence="19" type="ORF">C8A01DRAFT_12384</name>
</gene>
<dbReference type="GO" id="GO:0045332">
    <property type="term" value="P:phospholipid translocation"/>
    <property type="evidence" value="ECO:0007669"/>
    <property type="project" value="TreeGrafter"/>
</dbReference>
<dbReference type="InterPro" id="IPR018303">
    <property type="entry name" value="ATPase_P-typ_P_site"/>
</dbReference>
<feature type="binding site" evidence="12">
    <location>
        <position position="1046"/>
    </location>
    <ligand>
        <name>ATP</name>
        <dbReference type="ChEBI" id="CHEBI:30616"/>
    </ligand>
</feature>
<feature type="binding site" evidence="12">
    <location>
        <position position="949"/>
    </location>
    <ligand>
        <name>ATP</name>
        <dbReference type="ChEBI" id="CHEBI:30616"/>
    </ligand>
</feature>
<evidence type="ECO:0000259" key="17">
    <source>
        <dbReference type="Pfam" id="PF16209"/>
    </source>
</evidence>
<comment type="subcellular location">
    <subcellularLocation>
        <location evidence="2">Endomembrane system</location>
    </subcellularLocation>
    <subcellularLocation>
        <location evidence="1 14">Membrane</location>
        <topology evidence="1 14">Multi-pass membrane protein</topology>
    </subcellularLocation>
</comment>
<feature type="compositionally biased region" description="Polar residues" evidence="15">
    <location>
        <begin position="563"/>
        <end position="580"/>
    </location>
</feature>
<evidence type="ECO:0000256" key="7">
    <source>
        <dbReference type="ARBA" id="ARBA00022842"/>
    </source>
</evidence>
<protein>
    <recommendedName>
        <fullName evidence="14">Phospholipid-transporting ATPase</fullName>
        <ecNumber evidence="14">7.6.2.1</ecNumber>
    </recommendedName>
</protein>
<dbReference type="InterPro" id="IPR032630">
    <property type="entry name" value="P_typ_ATPase_c"/>
</dbReference>
<dbReference type="SUPFAM" id="SSF81665">
    <property type="entry name" value="Calcium ATPase, transmembrane domain M"/>
    <property type="match status" value="1"/>
</dbReference>
<evidence type="ECO:0000256" key="5">
    <source>
        <dbReference type="ARBA" id="ARBA00022741"/>
    </source>
</evidence>
<evidence type="ECO:0000256" key="4">
    <source>
        <dbReference type="ARBA" id="ARBA00022723"/>
    </source>
</evidence>
<feature type="binding site" evidence="13">
    <location>
        <position position="1095"/>
    </location>
    <ligand>
        <name>Mg(2+)</name>
        <dbReference type="ChEBI" id="CHEBI:18420"/>
    </ligand>
</feature>
<evidence type="ECO:0000259" key="16">
    <source>
        <dbReference type="Pfam" id="PF00122"/>
    </source>
</evidence>
<feature type="domain" description="P-type ATPase A" evidence="16">
    <location>
        <begin position="229"/>
        <end position="364"/>
    </location>
</feature>
<dbReference type="PROSITE" id="PS00154">
    <property type="entry name" value="ATPASE_E1_E2"/>
    <property type="match status" value="1"/>
</dbReference>
<dbReference type="SUPFAM" id="SSF81653">
    <property type="entry name" value="Calcium ATPase, transduction domain A"/>
    <property type="match status" value="1"/>
</dbReference>
<feature type="binding site" evidence="12">
    <location>
        <position position="495"/>
    </location>
    <ligand>
        <name>ATP</name>
        <dbReference type="ChEBI" id="CHEBI:30616"/>
    </ligand>
</feature>
<dbReference type="Pfam" id="PF16209">
    <property type="entry name" value="PhoLip_ATPase_N"/>
    <property type="match status" value="1"/>
</dbReference>
<feature type="domain" description="P-type ATPase N-terminal" evidence="17">
    <location>
        <begin position="96"/>
        <end position="152"/>
    </location>
</feature>
<evidence type="ECO:0000256" key="10">
    <source>
        <dbReference type="ARBA" id="ARBA00023136"/>
    </source>
</evidence>
<evidence type="ECO:0000256" key="1">
    <source>
        <dbReference type="ARBA" id="ARBA00004141"/>
    </source>
</evidence>
<dbReference type="Pfam" id="PF13246">
    <property type="entry name" value="Cation_ATPase"/>
    <property type="match status" value="1"/>
</dbReference>
<feature type="transmembrane region" description="Helical" evidence="14">
    <location>
        <begin position="383"/>
        <end position="406"/>
    </location>
</feature>
<keyword evidence="5 12" id="KW-0547">Nucleotide-binding</keyword>
<feature type="domain" description="P-type ATPase C-terminal" evidence="18">
    <location>
        <begin position="1122"/>
        <end position="1370"/>
    </location>
</feature>
<dbReference type="GO" id="GO:0032456">
    <property type="term" value="P:endocytic recycling"/>
    <property type="evidence" value="ECO:0007669"/>
    <property type="project" value="TreeGrafter"/>
</dbReference>
<feature type="transmembrane region" description="Helical" evidence="14">
    <location>
        <begin position="1236"/>
        <end position="1258"/>
    </location>
</feature>
<keyword evidence="6 12" id="KW-0067">ATP-binding</keyword>
<dbReference type="Gene3D" id="3.40.50.1000">
    <property type="entry name" value="HAD superfamily/HAD-like"/>
    <property type="match status" value="1"/>
</dbReference>
<evidence type="ECO:0000256" key="15">
    <source>
        <dbReference type="SAM" id="MobiDB-lite"/>
    </source>
</evidence>
<dbReference type="GO" id="GO:0006892">
    <property type="term" value="P:post-Golgi vesicle-mediated transport"/>
    <property type="evidence" value="ECO:0007669"/>
    <property type="project" value="TreeGrafter"/>
</dbReference>
<dbReference type="PRINTS" id="PR00119">
    <property type="entry name" value="CATATPASE"/>
</dbReference>
<feature type="binding site" evidence="12">
    <location>
        <position position="951"/>
    </location>
    <ligand>
        <name>ATP</name>
        <dbReference type="ChEBI" id="CHEBI:30616"/>
    </ligand>
</feature>
<feature type="binding site" evidence="12">
    <location>
        <position position="711"/>
    </location>
    <ligand>
        <name>ATP</name>
        <dbReference type="ChEBI" id="CHEBI:30616"/>
    </ligand>
</feature>
<keyword evidence="20" id="KW-1185">Reference proteome</keyword>
<dbReference type="Gene3D" id="3.40.1110.10">
    <property type="entry name" value="Calcium-transporting ATPase, cytoplasmic domain N"/>
    <property type="match status" value="1"/>
</dbReference>
<dbReference type="NCBIfam" id="TIGR01652">
    <property type="entry name" value="ATPase-Plipid"/>
    <property type="match status" value="1"/>
</dbReference>
<dbReference type="GO" id="GO:0000287">
    <property type="term" value="F:magnesium ion binding"/>
    <property type="evidence" value="ECO:0007669"/>
    <property type="project" value="UniProtKB-UniRule"/>
</dbReference>
<feature type="region of interest" description="Disordered" evidence="15">
    <location>
        <begin position="526"/>
        <end position="590"/>
    </location>
</feature>
<feature type="binding site" evidence="12">
    <location>
        <position position="950"/>
    </location>
    <ligand>
        <name>ATP</name>
        <dbReference type="ChEBI" id="CHEBI:30616"/>
    </ligand>
</feature>
<comment type="catalytic activity">
    <reaction evidence="14">
        <text>ATP + H2O + phospholipidSide 1 = ADP + phosphate + phospholipidSide 2.</text>
        <dbReference type="EC" id="7.6.2.1"/>
    </reaction>
</comment>
<dbReference type="SUPFAM" id="SSF56784">
    <property type="entry name" value="HAD-like"/>
    <property type="match status" value="1"/>
</dbReference>
<feature type="binding site" evidence="12">
    <location>
        <position position="688"/>
    </location>
    <ligand>
        <name>ATP</name>
        <dbReference type="ChEBI" id="CHEBI:30616"/>
    </ligand>
</feature>